<dbReference type="PROSITE" id="PS00149">
    <property type="entry name" value="SULFATASE_2"/>
    <property type="match status" value="1"/>
</dbReference>
<dbReference type="Proteomes" id="UP000679220">
    <property type="component" value="Unassembled WGS sequence"/>
</dbReference>
<name>A0A941F1I2_9BACT</name>
<dbReference type="Gene3D" id="3.30.1120.10">
    <property type="match status" value="1"/>
</dbReference>
<dbReference type="GO" id="GO:0046872">
    <property type="term" value="F:metal ion binding"/>
    <property type="evidence" value="ECO:0007669"/>
    <property type="project" value="UniProtKB-KW"/>
</dbReference>
<dbReference type="PANTHER" id="PTHR42693:SF53">
    <property type="entry name" value="ENDO-4-O-SULFATASE"/>
    <property type="match status" value="1"/>
</dbReference>
<feature type="signal peptide" evidence="5">
    <location>
        <begin position="1"/>
        <end position="18"/>
    </location>
</feature>
<keyword evidence="8" id="KW-1185">Reference proteome</keyword>
<evidence type="ECO:0000256" key="5">
    <source>
        <dbReference type="SAM" id="SignalP"/>
    </source>
</evidence>
<accession>A0A941F1I2</accession>
<proteinExistence type="inferred from homology"/>
<dbReference type="InterPro" id="IPR050738">
    <property type="entry name" value="Sulfatase"/>
</dbReference>
<keyword evidence="5" id="KW-0732">Signal</keyword>
<dbReference type="InterPro" id="IPR000917">
    <property type="entry name" value="Sulfatase_N"/>
</dbReference>
<feature type="chain" id="PRO_5037990619" evidence="5">
    <location>
        <begin position="19"/>
        <end position="594"/>
    </location>
</feature>
<dbReference type="Gene3D" id="3.40.720.10">
    <property type="entry name" value="Alkaline Phosphatase, subunit A"/>
    <property type="match status" value="1"/>
</dbReference>
<sequence length="594" mass="67105">MRNLLVFALLLLSPVLWAQQPNIIIIVADDLGNADVGYHQQSNEIPTPAIDALAKSGVYFTSGYVTAPVCGPSRAGLLTGRYQQTFGFDDNPGPFRARPDVLAGIPPEMKIIPEYLKPEGYRTACIGKWHVGHEADAYFPTNRGFDYFYGFLGGAASYYPGDNESRTLFRNTQPVSSEKRYITDAFGQEAAQFVKQESQEPFFLYLAFNAVHGPLQEPPAHYQEPFKNINHPKRRTLCAMQYAMDANVGKVLDALEKSGKRENTLIFFVSDNGGKIKGNYSYNMPYRGEKGTLFEGGIRLPFCLSWPAQIEENKVFDEAVSTLDILPTILNAVSVKKDKAIAGHDLLPYINTEKEGSVHDVMYWRINHRWAIRNSEWKLVKNEVKGRPMLFNIAKDNTESTDLYEKHPEVVKELQEQYTKWSDAAGPKQWGWSPAVGKYVRHPHEDFESINAEQFLPWKNMGQPIFKSNPRKDALNGSDNCLMLQPEAKAGNQQMAVIMKTSAFQRRQRYLNLNVKMKEPCEVLVEIKGNKGEAVRFKPVNKAKADEGWQKLEFDCQAFKGAVGQIAFIFQSTSGMLRQPVYLDDISFSAVHKK</sequence>
<dbReference type="Pfam" id="PF00884">
    <property type="entry name" value="Sulfatase"/>
    <property type="match status" value="1"/>
</dbReference>
<dbReference type="InterPro" id="IPR024607">
    <property type="entry name" value="Sulfatase_CS"/>
</dbReference>
<keyword evidence="2" id="KW-0479">Metal-binding</keyword>
<dbReference type="GO" id="GO:0004065">
    <property type="term" value="F:arylsulfatase activity"/>
    <property type="evidence" value="ECO:0007669"/>
    <property type="project" value="TreeGrafter"/>
</dbReference>
<dbReference type="RefSeq" id="WP_212188388.1">
    <property type="nucleotide sequence ID" value="NZ_JAGTAR010000002.1"/>
</dbReference>
<dbReference type="SUPFAM" id="SSF53649">
    <property type="entry name" value="Alkaline phosphatase-like"/>
    <property type="match status" value="1"/>
</dbReference>
<dbReference type="PANTHER" id="PTHR42693">
    <property type="entry name" value="ARYLSULFATASE FAMILY MEMBER"/>
    <property type="match status" value="1"/>
</dbReference>
<comment type="similarity">
    <text evidence="1">Belongs to the sulfatase family.</text>
</comment>
<keyword evidence="4" id="KW-0106">Calcium</keyword>
<reference evidence="7" key="2">
    <citation type="submission" date="2021-04" db="EMBL/GenBank/DDBJ databases">
        <authorList>
            <person name="Zhang T."/>
            <person name="Zhang Y."/>
            <person name="Lu D."/>
            <person name="Zuo D."/>
            <person name="Du Z."/>
        </authorList>
    </citation>
    <scope>NUCLEOTIDE SEQUENCE</scope>
    <source>
        <strain evidence="7">JR1</strain>
    </source>
</reference>
<dbReference type="AlphaFoldDB" id="A0A941F1I2"/>
<dbReference type="InterPro" id="IPR017850">
    <property type="entry name" value="Alkaline_phosphatase_core_sf"/>
</dbReference>
<keyword evidence="3 7" id="KW-0378">Hydrolase</keyword>
<evidence type="ECO:0000259" key="6">
    <source>
        <dbReference type="Pfam" id="PF00884"/>
    </source>
</evidence>
<comment type="caution">
    <text evidence="7">The sequence shown here is derived from an EMBL/GenBank/DDBJ whole genome shotgun (WGS) entry which is preliminary data.</text>
</comment>
<dbReference type="EMBL" id="JAGTAR010000002">
    <property type="protein sequence ID" value="MBR8534488.1"/>
    <property type="molecule type" value="Genomic_DNA"/>
</dbReference>
<evidence type="ECO:0000256" key="1">
    <source>
        <dbReference type="ARBA" id="ARBA00008779"/>
    </source>
</evidence>
<evidence type="ECO:0000256" key="4">
    <source>
        <dbReference type="ARBA" id="ARBA00022837"/>
    </source>
</evidence>
<organism evidence="7 8">
    <name type="scientific">Carboxylicivirga sediminis</name>
    <dbReference type="NCBI Taxonomy" id="2006564"/>
    <lineage>
        <taxon>Bacteria</taxon>
        <taxon>Pseudomonadati</taxon>
        <taxon>Bacteroidota</taxon>
        <taxon>Bacteroidia</taxon>
        <taxon>Marinilabiliales</taxon>
        <taxon>Marinilabiliaceae</taxon>
        <taxon>Carboxylicivirga</taxon>
    </lineage>
</organism>
<protein>
    <submittedName>
        <fullName evidence="7">Sulfatase-like hydrolase/transferase</fullName>
    </submittedName>
</protein>
<evidence type="ECO:0000313" key="8">
    <source>
        <dbReference type="Proteomes" id="UP000679220"/>
    </source>
</evidence>
<evidence type="ECO:0000256" key="3">
    <source>
        <dbReference type="ARBA" id="ARBA00022801"/>
    </source>
</evidence>
<evidence type="ECO:0000256" key="2">
    <source>
        <dbReference type="ARBA" id="ARBA00022723"/>
    </source>
</evidence>
<gene>
    <name evidence="7" type="ORF">KDU71_02870</name>
</gene>
<reference evidence="7" key="1">
    <citation type="journal article" date="2018" name="Int. J. Syst. Evol. Microbiol.">
        <title>Carboxylicivirga sediminis sp. nov., isolated from coastal sediment.</title>
        <authorList>
            <person name="Wang F.Q."/>
            <person name="Ren L.H."/>
            <person name="Zou R.J."/>
            <person name="Sun Y.Z."/>
            <person name="Liu X.J."/>
            <person name="Jiang F."/>
            <person name="Liu L.J."/>
        </authorList>
    </citation>
    <scope>NUCLEOTIDE SEQUENCE</scope>
    <source>
        <strain evidence="7">JR1</strain>
    </source>
</reference>
<feature type="domain" description="Sulfatase N-terminal" evidence="6">
    <location>
        <begin position="21"/>
        <end position="333"/>
    </location>
</feature>
<evidence type="ECO:0000313" key="7">
    <source>
        <dbReference type="EMBL" id="MBR8534488.1"/>
    </source>
</evidence>
<dbReference type="PROSITE" id="PS00523">
    <property type="entry name" value="SULFATASE_1"/>
    <property type="match status" value="1"/>
</dbReference>